<dbReference type="Proteomes" id="UP001147747">
    <property type="component" value="Unassembled WGS sequence"/>
</dbReference>
<evidence type="ECO:0000256" key="3">
    <source>
        <dbReference type="ARBA" id="ARBA00022617"/>
    </source>
</evidence>
<dbReference type="Gene3D" id="1.10.630.10">
    <property type="entry name" value="Cytochrome P450"/>
    <property type="match status" value="1"/>
</dbReference>
<dbReference type="CDD" id="cd11065">
    <property type="entry name" value="CYP64-like"/>
    <property type="match status" value="1"/>
</dbReference>
<dbReference type="GO" id="GO:0004497">
    <property type="term" value="F:monooxygenase activity"/>
    <property type="evidence" value="ECO:0007669"/>
    <property type="project" value="UniProtKB-KW"/>
</dbReference>
<keyword evidence="4 8" id="KW-0479">Metal-binding</keyword>
<sequence length="494" mass="56085">MDFGIPSFMDPSSESRTSREVVTFLGLAFSLLVLYSGQRCLFGTRGTKLPLPPGPSLLPSSIPDRDIWRTFQQWHARYGPIISLKVGALTVIILGDRQTAHALLDKRGSIYSDRPKSIFVDKYFDRGFFPVLAPANDYWRLHRRLHTALLTTKASETYRDIQELESKQLLFEMLSSHDYKRTFHRFAASAMFTLVYGKGLSTDDLGMNEIRDMDEMVELGVQAISIGSFLVDAFPILDRLPRFFSGWKIAAERAHCNTKSAFTRCINIGFYEDGWNWSQEVSQRKEAQRLTPDQLAYNQGELYVAGSHSARMVMDVFVLTSILQPAAVKKVQQELDRVIGSERLPLFEDMESLPYMNAFILEILRWRQTTPLAVPHAAAKDDEYMGYGIPAGSIVIPNQWQMNMDTEIFDDPDSFNPDRWIENPELPLSVFGFGRRACPGQQIAHSTLFIAISRLLWAFNITSPDKDLKKQLADHSGRLGAVYVPSKINTSFEI</sequence>
<keyword evidence="3 8" id="KW-0349">Heme</keyword>
<dbReference type="InterPro" id="IPR002401">
    <property type="entry name" value="Cyt_P450_E_grp-I"/>
</dbReference>
<keyword evidence="7 9" id="KW-0503">Monooxygenase</keyword>
<dbReference type="GO" id="GO:0005506">
    <property type="term" value="F:iron ion binding"/>
    <property type="evidence" value="ECO:0007669"/>
    <property type="project" value="InterPro"/>
</dbReference>
<evidence type="ECO:0000256" key="2">
    <source>
        <dbReference type="ARBA" id="ARBA00010617"/>
    </source>
</evidence>
<evidence type="ECO:0000256" key="9">
    <source>
        <dbReference type="RuleBase" id="RU000461"/>
    </source>
</evidence>
<evidence type="ECO:0000313" key="10">
    <source>
        <dbReference type="EMBL" id="KAJ5376467.1"/>
    </source>
</evidence>
<keyword evidence="6 8" id="KW-0408">Iron</keyword>
<comment type="similarity">
    <text evidence="2 9">Belongs to the cytochrome P450 family.</text>
</comment>
<evidence type="ECO:0000256" key="6">
    <source>
        <dbReference type="ARBA" id="ARBA00023004"/>
    </source>
</evidence>
<feature type="binding site" description="axial binding residue" evidence="8">
    <location>
        <position position="438"/>
    </location>
    <ligand>
        <name>heme</name>
        <dbReference type="ChEBI" id="CHEBI:30413"/>
    </ligand>
    <ligandPart>
        <name>Fe</name>
        <dbReference type="ChEBI" id="CHEBI:18248"/>
    </ligandPart>
</feature>
<dbReference type="GO" id="GO:0043386">
    <property type="term" value="P:mycotoxin biosynthetic process"/>
    <property type="evidence" value="ECO:0007669"/>
    <property type="project" value="UniProtKB-ARBA"/>
</dbReference>
<dbReference type="InterPro" id="IPR017972">
    <property type="entry name" value="Cyt_P450_CS"/>
</dbReference>
<dbReference type="PRINTS" id="PR00463">
    <property type="entry name" value="EP450I"/>
</dbReference>
<dbReference type="GO" id="GO:0016705">
    <property type="term" value="F:oxidoreductase activity, acting on paired donors, with incorporation or reduction of molecular oxygen"/>
    <property type="evidence" value="ECO:0007669"/>
    <property type="project" value="InterPro"/>
</dbReference>
<keyword evidence="11" id="KW-1185">Reference proteome</keyword>
<evidence type="ECO:0000256" key="5">
    <source>
        <dbReference type="ARBA" id="ARBA00023002"/>
    </source>
</evidence>
<dbReference type="EMBL" id="JAPZBU010000012">
    <property type="protein sequence ID" value="KAJ5376467.1"/>
    <property type="molecule type" value="Genomic_DNA"/>
</dbReference>
<dbReference type="InterPro" id="IPR001128">
    <property type="entry name" value="Cyt_P450"/>
</dbReference>
<dbReference type="InterPro" id="IPR036396">
    <property type="entry name" value="Cyt_P450_sf"/>
</dbReference>
<dbReference type="PROSITE" id="PS00086">
    <property type="entry name" value="CYTOCHROME_P450"/>
    <property type="match status" value="1"/>
</dbReference>
<proteinExistence type="inferred from homology"/>
<dbReference type="PANTHER" id="PTHR46300">
    <property type="entry name" value="P450, PUTATIVE (EUROFUNG)-RELATED-RELATED"/>
    <property type="match status" value="1"/>
</dbReference>
<gene>
    <name evidence="10" type="ORF">N7509_013353</name>
</gene>
<dbReference type="SUPFAM" id="SSF48264">
    <property type="entry name" value="Cytochrome P450"/>
    <property type="match status" value="1"/>
</dbReference>
<evidence type="ECO:0000256" key="4">
    <source>
        <dbReference type="ARBA" id="ARBA00022723"/>
    </source>
</evidence>
<evidence type="ECO:0000313" key="11">
    <source>
        <dbReference type="Proteomes" id="UP001147747"/>
    </source>
</evidence>
<evidence type="ECO:0008006" key="12">
    <source>
        <dbReference type="Google" id="ProtNLM"/>
    </source>
</evidence>
<dbReference type="AlphaFoldDB" id="A0A9W9VC21"/>
<name>A0A9W9VC21_9EURO</name>
<accession>A0A9W9VC21</accession>
<reference evidence="10" key="2">
    <citation type="journal article" date="2023" name="IMA Fungus">
        <title>Comparative genomic study of the Penicillium genus elucidates a diverse pangenome and 15 lateral gene transfer events.</title>
        <authorList>
            <person name="Petersen C."/>
            <person name="Sorensen T."/>
            <person name="Nielsen M.R."/>
            <person name="Sondergaard T.E."/>
            <person name="Sorensen J.L."/>
            <person name="Fitzpatrick D.A."/>
            <person name="Frisvad J.C."/>
            <person name="Nielsen K.L."/>
        </authorList>
    </citation>
    <scope>NUCLEOTIDE SEQUENCE</scope>
    <source>
        <strain evidence="10">IBT 29677</strain>
    </source>
</reference>
<evidence type="ECO:0000256" key="8">
    <source>
        <dbReference type="PIRSR" id="PIRSR602401-1"/>
    </source>
</evidence>
<keyword evidence="5 9" id="KW-0560">Oxidoreductase</keyword>
<dbReference type="OrthoDB" id="1470350at2759"/>
<protein>
    <recommendedName>
        <fullName evidence="12">Cytochrome P450</fullName>
    </recommendedName>
</protein>
<dbReference type="GO" id="GO:0020037">
    <property type="term" value="F:heme binding"/>
    <property type="evidence" value="ECO:0007669"/>
    <property type="project" value="InterPro"/>
</dbReference>
<comment type="cofactor">
    <cofactor evidence="1 8">
        <name>heme</name>
        <dbReference type="ChEBI" id="CHEBI:30413"/>
    </cofactor>
</comment>
<dbReference type="RefSeq" id="XP_056481497.1">
    <property type="nucleotide sequence ID" value="XM_056637990.1"/>
</dbReference>
<dbReference type="PANTHER" id="PTHR46300:SF1">
    <property type="entry name" value="P450, PUTATIVE (EUROFUNG)-RELATED"/>
    <property type="match status" value="1"/>
</dbReference>
<reference evidence="10" key="1">
    <citation type="submission" date="2022-12" db="EMBL/GenBank/DDBJ databases">
        <authorList>
            <person name="Petersen C."/>
        </authorList>
    </citation>
    <scope>NUCLEOTIDE SEQUENCE</scope>
    <source>
        <strain evidence="10">IBT 29677</strain>
    </source>
</reference>
<comment type="caution">
    <text evidence="10">The sequence shown here is derived from an EMBL/GenBank/DDBJ whole genome shotgun (WGS) entry which is preliminary data.</text>
</comment>
<evidence type="ECO:0000256" key="1">
    <source>
        <dbReference type="ARBA" id="ARBA00001971"/>
    </source>
</evidence>
<organism evidence="10 11">
    <name type="scientific">Penicillium cosmopolitanum</name>
    <dbReference type="NCBI Taxonomy" id="1131564"/>
    <lineage>
        <taxon>Eukaryota</taxon>
        <taxon>Fungi</taxon>
        <taxon>Dikarya</taxon>
        <taxon>Ascomycota</taxon>
        <taxon>Pezizomycotina</taxon>
        <taxon>Eurotiomycetes</taxon>
        <taxon>Eurotiomycetidae</taxon>
        <taxon>Eurotiales</taxon>
        <taxon>Aspergillaceae</taxon>
        <taxon>Penicillium</taxon>
    </lineage>
</organism>
<dbReference type="InterPro" id="IPR050364">
    <property type="entry name" value="Cytochrome_P450_fung"/>
</dbReference>
<evidence type="ECO:0000256" key="7">
    <source>
        <dbReference type="ARBA" id="ARBA00023033"/>
    </source>
</evidence>
<dbReference type="Pfam" id="PF00067">
    <property type="entry name" value="p450"/>
    <property type="match status" value="1"/>
</dbReference>
<dbReference type="GeneID" id="81376970"/>